<evidence type="ECO:0000256" key="1">
    <source>
        <dbReference type="ARBA" id="ARBA00004141"/>
    </source>
</evidence>
<keyword evidence="3 5" id="KW-1133">Transmembrane helix</keyword>
<protein>
    <recommendedName>
        <fullName evidence="6">Methylamine utilisation protein MauE domain-containing protein</fullName>
    </recommendedName>
</protein>
<organism evidence="7 8">
    <name type="scientific">Chryseolinea serpens</name>
    <dbReference type="NCBI Taxonomy" id="947013"/>
    <lineage>
        <taxon>Bacteria</taxon>
        <taxon>Pseudomonadati</taxon>
        <taxon>Bacteroidota</taxon>
        <taxon>Cytophagia</taxon>
        <taxon>Cytophagales</taxon>
        <taxon>Fulvivirgaceae</taxon>
        <taxon>Chryseolinea</taxon>
    </lineage>
</organism>
<dbReference type="InterPro" id="IPR009908">
    <property type="entry name" value="Methylamine_util_MauE"/>
</dbReference>
<evidence type="ECO:0000313" key="7">
    <source>
        <dbReference type="EMBL" id="SHH98026.1"/>
    </source>
</evidence>
<feature type="transmembrane region" description="Helical" evidence="5">
    <location>
        <begin position="198"/>
        <end position="217"/>
    </location>
</feature>
<feature type="transmembrane region" description="Helical" evidence="5">
    <location>
        <begin position="57"/>
        <end position="75"/>
    </location>
</feature>
<feature type="domain" description="Methylamine utilisation protein MauE" evidence="6">
    <location>
        <begin position="124"/>
        <end position="212"/>
    </location>
</feature>
<gene>
    <name evidence="7" type="ORF">SAMN04488109_6440</name>
</gene>
<evidence type="ECO:0000256" key="2">
    <source>
        <dbReference type="ARBA" id="ARBA00022692"/>
    </source>
</evidence>
<reference evidence="7 8" key="1">
    <citation type="submission" date="2016-11" db="EMBL/GenBank/DDBJ databases">
        <authorList>
            <person name="Jaros S."/>
            <person name="Januszkiewicz K."/>
            <person name="Wedrychowicz H."/>
        </authorList>
    </citation>
    <scope>NUCLEOTIDE SEQUENCE [LARGE SCALE GENOMIC DNA]</scope>
    <source>
        <strain evidence="7 8">DSM 24574</strain>
    </source>
</reference>
<dbReference type="Proteomes" id="UP000184212">
    <property type="component" value="Unassembled WGS sequence"/>
</dbReference>
<feature type="transmembrane region" description="Helical" evidence="5">
    <location>
        <begin position="172"/>
        <end position="191"/>
    </location>
</feature>
<evidence type="ECO:0000259" key="6">
    <source>
        <dbReference type="Pfam" id="PF07291"/>
    </source>
</evidence>
<feature type="transmembrane region" description="Helical" evidence="5">
    <location>
        <begin position="99"/>
        <end position="116"/>
    </location>
</feature>
<feature type="transmembrane region" description="Helical" evidence="5">
    <location>
        <begin position="252"/>
        <end position="271"/>
    </location>
</feature>
<dbReference type="AlphaFoldDB" id="A0A1M5XE16"/>
<dbReference type="GO" id="GO:0030416">
    <property type="term" value="P:methylamine metabolic process"/>
    <property type="evidence" value="ECO:0007669"/>
    <property type="project" value="InterPro"/>
</dbReference>
<dbReference type="RefSeq" id="WP_073142807.1">
    <property type="nucleotide sequence ID" value="NZ_FQWQ01000006.1"/>
</dbReference>
<evidence type="ECO:0000256" key="5">
    <source>
        <dbReference type="SAM" id="Phobius"/>
    </source>
</evidence>
<keyword evidence="2 5" id="KW-0812">Transmembrane</keyword>
<name>A0A1M5XE16_9BACT</name>
<feature type="transmembrane region" description="Helical" evidence="5">
    <location>
        <begin position="15"/>
        <end position="36"/>
    </location>
</feature>
<sequence length="393" mass="44833">MKNFIPGPERQATDLFTRVVAFSFLVGIGLSFKLWVSDRQFPLVPAHSFFLSVLRPIDGFLLIVLAGSLMALLFTKKQGVVAVMLTSLMLLVAEDQMRLQPWVYLYFLIFLPFAFSQPSTDASALSRYLQWIFVACYLWSGVHKINPNFIDKTFQDVLRNLFSVSLPERYKFLGYVIPFIEIAVGFLLVFIKTRKTGVVAAVGTHLFILLYLSPLGIGGNYVVYPWNVAMMSGVILLFWRNEETLFAFPKTTVWRALQLGSFVLLFVLPLLNLAGRWDHYLSFSLYADKTHHLFIAIEETEAKKLNGLYSNYEVTLPGVQGGRIIGADQWSMAELHVPVYPETRIFNTIARQFCRHDIPEGKMVFMECQLPLSRNALQTFGCDLIRHPNYTNP</sequence>
<keyword evidence="4 5" id="KW-0472">Membrane</keyword>
<keyword evidence="8" id="KW-1185">Reference proteome</keyword>
<dbReference type="OrthoDB" id="1196478at2"/>
<feature type="transmembrane region" description="Helical" evidence="5">
    <location>
        <begin position="223"/>
        <end position="240"/>
    </location>
</feature>
<proteinExistence type="predicted"/>
<evidence type="ECO:0000313" key="8">
    <source>
        <dbReference type="Proteomes" id="UP000184212"/>
    </source>
</evidence>
<dbReference type="GO" id="GO:0016020">
    <property type="term" value="C:membrane"/>
    <property type="evidence" value="ECO:0007669"/>
    <property type="project" value="UniProtKB-SubCell"/>
</dbReference>
<dbReference type="EMBL" id="FQWQ01000006">
    <property type="protein sequence ID" value="SHH98026.1"/>
    <property type="molecule type" value="Genomic_DNA"/>
</dbReference>
<dbReference type="STRING" id="947013.SAMN04488109_6440"/>
<evidence type="ECO:0000256" key="3">
    <source>
        <dbReference type="ARBA" id="ARBA00022989"/>
    </source>
</evidence>
<dbReference type="Pfam" id="PF07291">
    <property type="entry name" value="MauE"/>
    <property type="match status" value="1"/>
</dbReference>
<accession>A0A1M5XE16</accession>
<evidence type="ECO:0000256" key="4">
    <source>
        <dbReference type="ARBA" id="ARBA00023136"/>
    </source>
</evidence>
<comment type="subcellular location">
    <subcellularLocation>
        <location evidence="1">Membrane</location>
        <topology evidence="1">Multi-pass membrane protein</topology>
    </subcellularLocation>
</comment>